<evidence type="ECO:0000313" key="6">
    <source>
        <dbReference type="Proteomes" id="UP000672032"/>
    </source>
</evidence>
<dbReference type="AlphaFoldDB" id="A0A8A3PCY3"/>
<dbReference type="Pfam" id="PF08028">
    <property type="entry name" value="Acyl-CoA_dh_2"/>
    <property type="match status" value="1"/>
</dbReference>
<evidence type="ECO:0000259" key="3">
    <source>
        <dbReference type="Pfam" id="PF02771"/>
    </source>
</evidence>
<keyword evidence="2" id="KW-0560">Oxidoreductase</keyword>
<proteinExistence type="predicted"/>
<dbReference type="FunFam" id="2.40.110.10:FF:000020">
    <property type="entry name" value="Putative acyl-CoA dehydrogenase YdbM"/>
    <property type="match status" value="1"/>
</dbReference>
<keyword evidence="6" id="KW-1185">Reference proteome</keyword>
<gene>
    <name evidence="5" type="ORF">DSL72_002607</name>
</gene>
<reference evidence="5" key="1">
    <citation type="submission" date="2020-10" db="EMBL/GenBank/DDBJ databases">
        <title>Genome Sequence of Monilinia vaccinii-corymbosi Sheds Light on Mummy Berry Disease Infection of Blueberry and Mating Type.</title>
        <authorList>
            <person name="Yow A.G."/>
            <person name="Zhang Y."/>
            <person name="Bansal K."/>
            <person name="Eacker S.M."/>
            <person name="Sullivan S."/>
            <person name="Liachko I."/>
            <person name="Cubeta M.A."/>
            <person name="Rollins J.A."/>
            <person name="Ashrafi H."/>
        </authorList>
    </citation>
    <scope>NUCLEOTIDE SEQUENCE</scope>
    <source>
        <strain evidence="5">RL-1</strain>
    </source>
</reference>
<dbReference type="InterPro" id="IPR013786">
    <property type="entry name" value="AcylCoA_DH/ox_N"/>
</dbReference>
<dbReference type="SUPFAM" id="SSF56645">
    <property type="entry name" value="Acyl-CoA dehydrogenase NM domain-like"/>
    <property type="match status" value="1"/>
</dbReference>
<evidence type="ECO:0000259" key="4">
    <source>
        <dbReference type="Pfam" id="PF08028"/>
    </source>
</evidence>
<dbReference type="Pfam" id="PF02771">
    <property type="entry name" value="Acyl-CoA_dh_N"/>
    <property type="match status" value="1"/>
</dbReference>
<dbReference type="Gene3D" id="1.10.540.10">
    <property type="entry name" value="Acyl-CoA dehydrogenase/oxidase, N-terminal domain"/>
    <property type="match status" value="1"/>
</dbReference>
<evidence type="ECO:0008006" key="7">
    <source>
        <dbReference type="Google" id="ProtNLM"/>
    </source>
</evidence>
<dbReference type="SUPFAM" id="SSF47203">
    <property type="entry name" value="Acyl-CoA dehydrogenase C-terminal domain-like"/>
    <property type="match status" value="1"/>
</dbReference>
<dbReference type="FunFam" id="1.20.140.10:FF:000032">
    <property type="entry name" value="Thermophilic desulfurizing enzyme family protein"/>
    <property type="match status" value="1"/>
</dbReference>
<dbReference type="InterPro" id="IPR036250">
    <property type="entry name" value="AcylCo_DH-like_C"/>
</dbReference>
<dbReference type="PANTHER" id="PTHR43884">
    <property type="entry name" value="ACYL-COA DEHYDROGENASE"/>
    <property type="match status" value="1"/>
</dbReference>
<evidence type="ECO:0000313" key="5">
    <source>
        <dbReference type="EMBL" id="QSZ33022.1"/>
    </source>
</evidence>
<dbReference type="PIRSF" id="PIRSF016578">
    <property type="entry name" value="HsaA"/>
    <property type="match status" value="1"/>
</dbReference>
<feature type="domain" description="Acyl-CoA dehydrogenase/oxidase N-terminal" evidence="3">
    <location>
        <begin position="47"/>
        <end position="134"/>
    </location>
</feature>
<feature type="domain" description="Acyl-CoA dehydrogenase C-terminal" evidence="4">
    <location>
        <begin position="264"/>
        <end position="402"/>
    </location>
</feature>
<protein>
    <recommendedName>
        <fullName evidence="7">Acyl-CoA dehydrogenase C-terminal domain-containing protein</fullName>
    </recommendedName>
</protein>
<accession>A0A8A3PCY3</accession>
<organism evidence="5 6">
    <name type="scientific">Monilinia vaccinii-corymbosi</name>
    <dbReference type="NCBI Taxonomy" id="61207"/>
    <lineage>
        <taxon>Eukaryota</taxon>
        <taxon>Fungi</taxon>
        <taxon>Dikarya</taxon>
        <taxon>Ascomycota</taxon>
        <taxon>Pezizomycotina</taxon>
        <taxon>Leotiomycetes</taxon>
        <taxon>Helotiales</taxon>
        <taxon>Sclerotiniaceae</taxon>
        <taxon>Monilinia</taxon>
    </lineage>
</organism>
<dbReference type="InterPro" id="IPR037069">
    <property type="entry name" value="AcylCoA_DH/ox_N_sf"/>
</dbReference>
<evidence type="ECO:0000256" key="1">
    <source>
        <dbReference type="ARBA" id="ARBA00022630"/>
    </source>
</evidence>
<dbReference type="EMBL" id="CP063407">
    <property type="protein sequence ID" value="QSZ33022.1"/>
    <property type="molecule type" value="Genomic_DNA"/>
</dbReference>
<evidence type="ECO:0000256" key="2">
    <source>
        <dbReference type="ARBA" id="ARBA00023002"/>
    </source>
</evidence>
<dbReference type="FunFam" id="1.10.540.10:FF:000025">
    <property type="entry name" value="Related to Dibenzothiophene desulfurization enzyme C"/>
    <property type="match status" value="1"/>
</dbReference>
<dbReference type="GO" id="GO:0008470">
    <property type="term" value="F:3-methylbutanoyl-CoA dehydrogenase activity"/>
    <property type="evidence" value="ECO:0007669"/>
    <property type="project" value="TreeGrafter"/>
</dbReference>
<name>A0A8A3PCY3_9HELO</name>
<dbReference type="InterPro" id="IPR009100">
    <property type="entry name" value="AcylCoA_DH/oxidase_NM_dom_sf"/>
</dbReference>
<dbReference type="Gene3D" id="1.20.140.10">
    <property type="entry name" value="Butyryl-CoA Dehydrogenase, subunit A, domain 3"/>
    <property type="match status" value="1"/>
</dbReference>
<dbReference type="Proteomes" id="UP000672032">
    <property type="component" value="Chromosome 3"/>
</dbReference>
<sequence>MAAPNTFNSGSEIYSEYHQKFQSTPLPQNEEEWLSRASEISQIFSKDAAQRDIDNKSPHDEVSLLKSSGLLKLLGPKEYGGGGQSWDIGYKAIREVAKGDGSLGMLLGYHLLWSTTPNVVGTDKQKDRFQKEIIENNHFIGGAVNPRDSDLSIKSDGDHIVFNGQKHFNTGGVVSDITILEGVLDGTGNHIFAAVPTRQPGIQFAHNWNNIGLRLTESGSVKIENVRVPWTDALGWDAQTKRPLPQFLSVPFASLLLPTIQLNFANFYIGISLGAIESAAKYTKTQTRAWPFGGDNKDSPTEEWYILERYGTFHAHLSAVVALADSAGNKVADVYAKHQEKRSISAWERGELAEAVAAVKVVSTDVGLKVTSGVFEVTGARATGKKVGLDRFWRDIRTHSLHDPVAYKKRELGRWALLGEIPEPTWYT</sequence>
<dbReference type="InterPro" id="IPR046373">
    <property type="entry name" value="Acyl-CoA_Oxase/DH_mid-dom_sf"/>
</dbReference>
<dbReference type="PANTHER" id="PTHR43884:SF12">
    <property type="entry name" value="ISOVALERYL-COA DEHYDROGENASE, MITOCHONDRIAL-RELATED"/>
    <property type="match status" value="1"/>
</dbReference>
<dbReference type="Gene3D" id="2.40.110.10">
    <property type="entry name" value="Butyryl-CoA Dehydrogenase, subunit A, domain 2"/>
    <property type="match status" value="1"/>
</dbReference>
<dbReference type="InterPro" id="IPR013107">
    <property type="entry name" value="Acyl-CoA_DH_C"/>
</dbReference>
<dbReference type="OrthoDB" id="5356974at2759"/>
<dbReference type="GO" id="GO:0006552">
    <property type="term" value="P:L-leucine catabolic process"/>
    <property type="evidence" value="ECO:0007669"/>
    <property type="project" value="TreeGrafter"/>
</dbReference>
<keyword evidence="1" id="KW-0285">Flavoprotein</keyword>
<dbReference type="GO" id="GO:0050660">
    <property type="term" value="F:flavin adenine dinucleotide binding"/>
    <property type="evidence" value="ECO:0007669"/>
    <property type="project" value="InterPro"/>
</dbReference>